<gene>
    <name evidence="2" type="ORF">CCAM_LOCUS5605</name>
</gene>
<organism evidence="2 3">
    <name type="scientific">Cuscuta campestris</name>
    <dbReference type="NCBI Taxonomy" id="132261"/>
    <lineage>
        <taxon>Eukaryota</taxon>
        <taxon>Viridiplantae</taxon>
        <taxon>Streptophyta</taxon>
        <taxon>Embryophyta</taxon>
        <taxon>Tracheophyta</taxon>
        <taxon>Spermatophyta</taxon>
        <taxon>Magnoliopsida</taxon>
        <taxon>eudicotyledons</taxon>
        <taxon>Gunneridae</taxon>
        <taxon>Pentapetalae</taxon>
        <taxon>asterids</taxon>
        <taxon>lamiids</taxon>
        <taxon>Solanales</taxon>
        <taxon>Convolvulaceae</taxon>
        <taxon>Cuscuteae</taxon>
        <taxon>Cuscuta</taxon>
        <taxon>Cuscuta subgen. Grammica</taxon>
        <taxon>Cuscuta sect. Cleistogrammica</taxon>
    </lineage>
</organism>
<keyword evidence="3" id="KW-1185">Reference proteome</keyword>
<dbReference type="Proteomes" id="UP000595140">
    <property type="component" value="Unassembled WGS sequence"/>
</dbReference>
<evidence type="ECO:0000313" key="3">
    <source>
        <dbReference type="Proteomes" id="UP000595140"/>
    </source>
</evidence>
<feature type="compositionally biased region" description="Polar residues" evidence="1">
    <location>
        <begin position="11"/>
        <end position="24"/>
    </location>
</feature>
<accession>A0A484KL38</accession>
<evidence type="ECO:0000256" key="1">
    <source>
        <dbReference type="SAM" id="MobiDB-lite"/>
    </source>
</evidence>
<proteinExistence type="predicted"/>
<protein>
    <submittedName>
        <fullName evidence="2">Uncharacterized protein</fullName>
    </submittedName>
</protein>
<reference evidence="2 3" key="1">
    <citation type="submission" date="2018-04" db="EMBL/GenBank/DDBJ databases">
        <authorList>
            <person name="Vogel A."/>
        </authorList>
    </citation>
    <scope>NUCLEOTIDE SEQUENCE [LARGE SCALE GENOMIC DNA]</scope>
</reference>
<evidence type="ECO:0000313" key="2">
    <source>
        <dbReference type="EMBL" id="VFQ63829.1"/>
    </source>
</evidence>
<name>A0A484KL38_9ASTE</name>
<feature type="region of interest" description="Disordered" evidence="1">
    <location>
        <begin position="1"/>
        <end position="24"/>
    </location>
</feature>
<sequence length="72" mass="7618">MSSCPKEFSSPGDSTSGPNAARQSAQKISPFILKYKPHTQPYISFASSAAFSSSSSRVVTSSLSRDAPLSIF</sequence>
<dbReference type="AlphaFoldDB" id="A0A484KL38"/>
<dbReference type="EMBL" id="OOIL02000336">
    <property type="protein sequence ID" value="VFQ63829.1"/>
    <property type="molecule type" value="Genomic_DNA"/>
</dbReference>